<dbReference type="PRINTS" id="PR00024">
    <property type="entry name" value="HOMEOBOX"/>
</dbReference>
<dbReference type="InterPro" id="IPR009057">
    <property type="entry name" value="Homeodomain-like_sf"/>
</dbReference>
<evidence type="ECO:0000256" key="3">
    <source>
        <dbReference type="ARBA" id="ARBA00023155"/>
    </source>
</evidence>
<feature type="compositionally biased region" description="Polar residues" evidence="7">
    <location>
        <begin position="231"/>
        <end position="240"/>
    </location>
</feature>
<evidence type="ECO:0000256" key="7">
    <source>
        <dbReference type="SAM" id="MobiDB-lite"/>
    </source>
</evidence>
<feature type="compositionally biased region" description="Acidic residues" evidence="7">
    <location>
        <begin position="63"/>
        <end position="72"/>
    </location>
</feature>
<keyword evidence="3 5" id="KW-0371">Homeobox</keyword>
<dbReference type="InterPro" id="IPR017970">
    <property type="entry name" value="Homeobox_CS"/>
</dbReference>
<keyword evidence="2 5" id="KW-0238">DNA-binding</keyword>
<evidence type="ECO:0000256" key="5">
    <source>
        <dbReference type="PROSITE-ProRule" id="PRU00108"/>
    </source>
</evidence>
<dbReference type="InterPro" id="IPR050394">
    <property type="entry name" value="Homeobox_NK-like"/>
</dbReference>
<sequence length="389" mass="43381">MLDTENEQTERGRKPTDPRSSPSFNMRKSTEVLRQTSPEVAHTTEEEEEEDENIDVTSHDDDDRPDDADAETVLDLTMSDNNCSSTKVSKIDKLSDESGRNGQNRPSSNPLYFSHFHPYGTTMRQSGRTECDFETEKTSRHTTSFMMDDILNRNSFRRDPAHGLQFTDRIFGASTRRSREQSLELSDEDGPDQDEDDAEDDHTQHEEVDVLSDNDPDLSPSDPKRQRLDHNGNTNNTKSFSSDTNGDDGSGGKGGKNRRARTAFTYEQLVALENKFKTTRYLSVCERLNLALSLSLTETQVKIWFQNRRTKWKKQNPGLDVNSPTVPMTPSHGLGAGFPGNFHPQGLYSVAAAAAAAAAGMGPFSPTSLSPGFYLPHPSYAAHPALNNW</sequence>
<dbReference type="GO" id="GO:0000978">
    <property type="term" value="F:RNA polymerase II cis-regulatory region sequence-specific DNA binding"/>
    <property type="evidence" value="ECO:0007669"/>
    <property type="project" value="TreeGrafter"/>
</dbReference>
<gene>
    <name evidence="9" type="ORF">V1264_014416</name>
</gene>
<evidence type="ECO:0000256" key="2">
    <source>
        <dbReference type="ARBA" id="ARBA00023125"/>
    </source>
</evidence>
<dbReference type="Proteomes" id="UP001374579">
    <property type="component" value="Unassembled WGS sequence"/>
</dbReference>
<feature type="compositionally biased region" description="Polar residues" evidence="7">
    <location>
        <begin position="78"/>
        <end position="88"/>
    </location>
</feature>
<dbReference type="PANTHER" id="PTHR24340">
    <property type="entry name" value="HOMEOBOX PROTEIN NKX"/>
    <property type="match status" value="1"/>
</dbReference>
<dbReference type="EMBL" id="JBAMIC010000003">
    <property type="protein sequence ID" value="KAK7110567.1"/>
    <property type="molecule type" value="Genomic_DNA"/>
</dbReference>
<evidence type="ECO:0000259" key="8">
    <source>
        <dbReference type="PROSITE" id="PS50071"/>
    </source>
</evidence>
<protein>
    <recommendedName>
        <fullName evidence="8">Homeobox domain-containing protein</fullName>
    </recommendedName>
</protein>
<feature type="region of interest" description="Disordered" evidence="7">
    <location>
        <begin position="172"/>
        <end position="259"/>
    </location>
</feature>
<organism evidence="9 10">
    <name type="scientific">Littorina saxatilis</name>
    <dbReference type="NCBI Taxonomy" id="31220"/>
    <lineage>
        <taxon>Eukaryota</taxon>
        <taxon>Metazoa</taxon>
        <taxon>Spiralia</taxon>
        <taxon>Lophotrochozoa</taxon>
        <taxon>Mollusca</taxon>
        <taxon>Gastropoda</taxon>
        <taxon>Caenogastropoda</taxon>
        <taxon>Littorinimorpha</taxon>
        <taxon>Littorinoidea</taxon>
        <taxon>Littorinidae</taxon>
        <taxon>Littorina</taxon>
    </lineage>
</organism>
<dbReference type="AlphaFoldDB" id="A0AAN9GJA7"/>
<evidence type="ECO:0000256" key="4">
    <source>
        <dbReference type="ARBA" id="ARBA00023242"/>
    </source>
</evidence>
<evidence type="ECO:0000256" key="1">
    <source>
        <dbReference type="ARBA" id="ARBA00004123"/>
    </source>
</evidence>
<dbReference type="InterPro" id="IPR020479">
    <property type="entry name" value="HD_metazoa"/>
</dbReference>
<dbReference type="SUPFAM" id="SSF46689">
    <property type="entry name" value="Homeodomain-like"/>
    <property type="match status" value="1"/>
</dbReference>
<evidence type="ECO:0000313" key="10">
    <source>
        <dbReference type="Proteomes" id="UP001374579"/>
    </source>
</evidence>
<name>A0AAN9GJA7_9CAEN</name>
<dbReference type="GO" id="GO:0030154">
    <property type="term" value="P:cell differentiation"/>
    <property type="evidence" value="ECO:0007669"/>
    <property type="project" value="TreeGrafter"/>
</dbReference>
<dbReference type="PANTHER" id="PTHR24340:SF26">
    <property type="entry name" value="NK1 TRANSCRIPTION FACTOR-RELATED PROTEIN 1"/>
    <property type="match status" value="1"/>
</dbReference>
<feature type="region of interest" description="Disordered" evidence="7">
    <location>
        <begin position="1"/>
        <end position="114"/>
    </location>
</feature>
<dbReference type="GO" id="GO:0005634">
    <property type="term" value="C:nucleus"/>
    <property type="evidence" value="ECO:0007669"/>
    <property type="project" value="UniProtKB-SubCell"/>
</dbReference>
<dbReference type="Gene3D" id="1.10.10.60">
    <property type="entry name" value="Homeodomain-like"/>
    <property type="match status" value="1"/>
</dbReference>
<dbReference type="PROSITE" id="PS50071">
    <property type="entry name" value="HOMEOBOX_2"/>
    <property type="match status" value="1"/>
</dbReference>
<comment type="subcellular location">
    <subcellularLocation>
        <location evidence="1 5 6">Nucleus</location>
    </subcellularLocation>
</comment>
<keyword evidence="4 5" id="KW-0539">Nucleus</keyword>
<feature type="DNA-binding region" description="Homeobox" evidence="5">
    <location>
        <begin position="257"/>
        <end position="316"/>
    </location>
</feature>
<evidence type="ECO:0000313" key="9">
    <source>
        <dbReference type="EMBL" id="KAK7110567.1"/>
    </source>
</evidence>
<dbReference type="Pfam" id="PF00046">
    <property type="entry name" value="Homeodomain"/>
    <property type="match status" value="1"/>
</dbReference>
<dbReference type="CDD" id="cd00086">
    <property type="entry name" value="homeodomain"/>
    <property type="match status" value="1"/>
</dbReference>
<feature type="compositionally biased region" description="Acidic residues" evidence="7">
    <location>
        <begin position="45"/>
        <end position="54"/>
    </location>
</feature>
<feature type="domain" description="Homeobox" evidence="8">
    <location>
        <begin position="255"/>
        <end position="315"/>
    </location>
</feature>
<feature type="compositionally biased region" description="Acidic residues" evidence="7">
    <location>
        <begin position="185"/>
        <end position="200"/>
    </location>
</feature>
<proteinExistence type="predicted"/>
<reference evidence="9 10" key="1">
    <citation type="submission" date="2024-02" db="EMBL/GenBank/DDBJ databases">
        <title>Chromosome-scale genome assembly of the rough periwinkle Littorina saxatilis.</title>
        <authorList>
            <person name="De Jode A."/>
            <person name="Faria R."/>
            <person name="Formenti G."/>
            <person name="Sims Y."/>
            <person name="Smith T.P."/>
            <person name="Tracey A."/>
            <person name="Wood J.M.D."/>
            <person name="Zagrodzka Z.B."/>
            <person name="Johannesson K."/>
            <person name="Butlin R.K."/>
            <person name="Leder E.H."/>
        </authorList>
    </citation>
    <scope>NUCLEOTIDE SEQUENCE [LARGE SCALE GENOMIC DNA]</scope>
    <source>
        <strain evidence="9">Snail1</strain>
        <tissue evidence="9">Muscle</tissue>
    </source>
</reference>
<keyword evidence="10" id="KW-1185">Reference proteome</keyword>
<dbReference type="GO" id="GO:0000981">
    <property type="term" value="F:DNA-binding transcription factor activity, RNA polymerase II-specific"/>
    <property type="evidence" value="ECO:0007669"/>
    <property type="project" value="InterPro"/>
</dbReference>
<feature type="compositionally biased region" description="Polar residues" evidence="7">
    <location>
        <begin position="18"/>
        <end position="38"/>
    </location>
</feature>
<dbReference type="InterPro" id="IPR001356">
    <property type="entry name" value="HD"/>
</dbReference>
<comment type="caution">
    <text evidence="9">The sequence shown here is derived from an EMBL/GenBank/DDBJ whole genome shotgun (WGS) entry which is preliminary data.</text>
</comment>
<dbReference type="SMART" id="SM00389">
    <property type="entry name" value="HOX"/>
    <property type="match status" value="1"/>
</dbReference>
<evidence type="ECO:0000256" key="6">
    <source>
        <dbReference type="RuleBase" id="RU000682"/>
    </source>
</evidence>
<dbReference type="PROSITE" id="PS00027">
    <property type="entry name" value="HOMEOBOX_1"/>
    <property type="match status" value="1"/>
</dbReference>
<feature type="compositionally biased region" description="Basic and acidic residues" evidence="7">
    <location>
        <begin position="8"/>
        <end position="17"/>
    </location>
</feature>
<feature type="compositionally biased region" description="Polar residues" evidence="7">
    <location>
        <begin position="100"/>
        <end position="111"/>
    </location>
</feature>
<accession>A0AAN9GJA7</accession>
<feature type="compositionally biased region" description="Basic and acidic residues" evidence="7">
    <location>
        <begin position="89"/>
        <end position="99"/>
    </location>
</feature>